<organism evidence="3 4">
    <name type="scientific">Melittangium boletus DSM 14713</name>
    <dbReference type="NCBI Taxonomy" id="1294270"/>
    <lineage>
        <taxon>Bacteria</taxon>
        <taxon>Pseudomonadati</taxon>
        <taxon>Myxococcota</taxon>
        <taxon>Myxococcia</taxon>
        <taxon>Myxococcales</taxon>
        <taxon>Cystobacterineae</taxon>
        <taxon>Archangiaceae</taxon>
        <taxon>Melittangium</taxon>
    </lineage>
</organism>
<proteinExistence type="predicted"/>
<feature type="domain" description="CARDB" evidence="2">
    <location>
        <begin position="304"/>
        <end position="418"/>
    </location>
</feature>
<evidence type="ECO:0000313" key="3">
    <source>
        <dbReference type="EMBL" id="ATB30907.1"/>
    </source>
</evidence>
<dbReference type="Gene3D" id="2.60.40.10">
    <property type="entry name" value="Immunoglobulins"/>
    <property type="match status" value="6"/>
</dbReference>
<sequence>MNARKRPIRCATGIATLLTIAACGESPSGDNLHPGGGSNLSARENTREQTLQQAGYPSPDFAVTSVKGPASVREGEWFATTVEVCNQGTEPGATTVDLFLSTDPVITSDVPLTPASDLRLEQIHLARLAPGQCQTETVNVRASVDIQGTYFLGAIVEPGFFETNTLDNVRAGKAIGIGNRPDFVVASVTGPTSVMPGQAFPATVTVCNPGTAPGTPNVELYLSADTVVTPAAPLTPASDLLLGTRSMNVLAPGQCQTETLNVSASVHREGAYYLSAIVDPAQNVSELIEDNNTLAATRIGVGAAPDFVVASVTGPTSALPGQPLTSSVQVCNQGTQPGVAPVELYLTQDDIITPHIPPNPHTDVRLGEQLSGQLEPGTCRTLSFTGNPGGVAEGAYALGAIIDSYRFTTELIPDNNTKLSPRFGIGTGPDLIVASVSGPTSFKPGDSVAATVQLCNQGTAPSGATQVELFLTSSTAARVPMGTASVNALAPNECRTTSLTGTPAPIAEGTYTLGARVDPAMAVAELVEDNNVGTGSRIGVGWRSDFVIKSVTGPASIQPGQPLTAHIEVCNQGTLTDQTLVDLYVSPDAIITPHVPSQASPDVLVNRTPTDMIAPGDCQTVTIEGSTYGVMEGANYLGAAVDVPNNTPEFFEDNNVHTGSRLGVGNRPDFVVASVTGPSRIRRGEPITATLEVCNQGTQPGSTPVELFLSQDTVITPPTAPGVPSDYPVGLTFTNNLAPGQCETSSVQVYTRSAGLGDYYLGAIADAGNAVPELIEDNNSRTGTRISFEY</sequence>
<evidence type="ECO:0000259" key="2">
    <source>
        <dbReference type="Pfam" id="PF07705"/>
    </source>
</evidence>
<reference evidence="3 4" key="1">
    <citation type="submission" date="2017-06" db="EMBL/GenBank/DDBJ databases">
        <authorList>
            <person name="Kim H.J."/>
            <person name="Triplett B.A."/>
        </authorList>
    </citation>
    <scope>NUCLEOTIDE SEQUENCE [LARGE SCALE GENOMIC DNA]</scope>
    <source>
        <strain evidence="3 4">DSM 14713</strain>
    </source>
</reference>
<dbReference type="InterPro" id="IPR011635">
    <property type="entry name" value="CARDB"/>
</dbReference>
<dbReference type="Pfam" id="PF07705">
    <property type="entry name" value="CARDB"/>
    <property type="match status" value="5"/>
</dbReference>
<feature type="domain" description="CARDB" evidence="2">
    <location>
        <begin position="667"/>
        <end position="782"/>
    </location>
</feature>
<evidence type="ECO:0000313" key="4">
    <source>
        <dbReference type="Proteomes" id="UP000217289"/>
    </source>
</evidence>
<dbReference type="EMBL" id="CP022163">
    <property type="protein sequence ID" value="ATB30907.1"/>
    <property type="molecule type" value="Genomic_DNA"/>
</dbReference>
<gene>
    <name evidence="3" type="ORF">MEBOL_004369</name>
</gene>
<protein>
    <submittedName>
        <fullName evidence="3">Isoflavone reductase</fullName>
    </submittedName>
</protein>
<keyword evidence="4" id="KW-1185">Reference proteome</keyword>
<dbReference type="KEGG" id="mbd:MEBOL_004369"/>
<feature type="domain" description="CARDB" evidence="2">
    <location>
        <begin position="429"/>
        <end position="532"/>
    </location>
</feature>
<dbReference type="AlphaFoldDB" id="A0A250IIC4"/>
<dbReference type="PROSITE" id="PS51257">
    <property type="entry name" value="PROKAR_LIPOPROTEIN"/>
    <property type="match status" value="1"/>
</dbReference>
<feature type="domain" description="CARDB" evidence="2">
    <location>
        <begin position="180"/>
        <end position="295"/>
    </location>
</feature>
<feature type="region of interest" description="Disordered" evidence="1">
    <location>
        <begin position="27"/>
        <end position="60"/>
    </location>
</feature>
<feature type="compositionally biased region" description="Polar residues" evidence="1">
    <location>
        <begin position="39"/>
        <end position="55"/>
    </location>
</feature>
<accession>A0A250IIC4</accession>
<dbReference type="Proteomes" id="UP000217289">
    <property type="component" value="Chromosome"/>
</dbReference>
<evidence type="ECO:0000256" key="1">
    <source>
        <dbReference type="SAM" id="MobiDB-lite"/>
    </source>
</evidence>
<dbReference type="InterPro" id="IPR013783">
    <property type="entry name" value="Ig-like_fold"/>
</dbReference>
<feature type="domain" description="CARDB" evidence="2">
    <location>
        <begin position="544"/>
        <end position="658"/>
    </location>
</feature>
<name>A0A250IIC4_9BACT</name>